<dbReference type="InterPro" id="IPR016187">
    <property type="entry name" value="CTDL_fold"/>
</dbReference>
<dbReference type="FunFam" id="2.10.25.10:FF:000195">
    <property type="entry name" value="versican core protein-like"/>
    <property type="match status" value="1"/>
</dbReference>
<feature type="region of interest" description="Disordered" evidence="25">
    <location>
        <begin position="2892"/>
        <end position="2912"/>
    </location>
</feature>
<comment type="caution">
    <text evidence="22">Lacks conserved residue(s) required for the propagation of feature annotation.</text>
</comment>
<feature type="disulfide bond" evidence="22">
    <location>
        <begin position="3438"/>
        <end position="3447"/>
    </location>
</feature>
<keyword evidence="5 22" id="KW-0245">EGF-like domain</keyword>
<dbReference type="SMART" id="SM00032">
    <property type="entry name" value="CCP"/>
    <property type="match status" value="1"/>
</dbReference>
<feature type="region of interest" description="Disordered" evidence="25">
    <location>
        <begin position="1999"/>
        <end position="2025"/>
    </location>
</feature>
<dbReference type="EMBL" id="KB555348">
    <property type="protein sequence ID" value="EMP29546.1"/>
    <property type="molecule type" value="Genomic_DNA"/>
</dbReference>
<evidence type="ECO:0000256" key="7">
    <source>
        <dbReference type="ARBA" id="ARBA00022729"/>
    </source>
</evidence>
<evidence type="ECO:0000256" key="22">
    <source>
        <dbReference type="PROSITE-ProRule" id="PRU00076"/>
    </source>
</evidence>
<evidence type="ECO:0000256" key="15">
    <source>
        <dbReference type="ARBA" id="ARBA00023290"/>
    </source>
</evidence>
<dbReference type="FunFam" id="2.10.25.10:FF:000006">
    <property type="entry name" value="Versican core protein-like isoform 1"/>
    <property type="match status" value="1"/>
</dbReference>
<dbReference type="Gene3D" id="2.10.70.10">
    <property type="entry name" value="Complement Module, domain 1"/>
    <property type="match status" value="1"/>
</dbReference>
<evidence type="ECO:0000256" key="25">
    <source>
        <dbReference type="SAM" id="MobiDB-lite"/>
    </source>
</evidence>
<protein>
    <recommendedName>
        <fullName evidence="18">Versican core protein</fullName>
    </recommendedName>
    <alternativeName>
        <fullName evidence="19">Chondroitin sulfate proteoglycan core protein 2</fullName>
    </alternativeName>
    <alternativeName>
        <fullName evidence="20">Large fibroblast proteoglycan</fullName>
    </alternativeName>
    <alternativeName>
        <fullName evidence="21">PG-M</fullName>
    </alternativeName>
</protein>
<dbReference type="PROSITE" id="PS01241">
    <property type="entry name" value="LINK_1"/>
    <property type="match status" value="1"/>
</dbReference>
<dbReference type="PROSITE" id="PS01187">
    <property type="entry name" value="EGF_CA"/>
    <property type="match status" value="1"/>
</dbReference>
<dbReference type="PRINTS" id="PR01265">
    <property type="entry name" value="LINKMODULE"/>
</dbReference>
<dbReference type="GO" id="GO:0005615">
    <property type="term" value="C:extracellular space"/>
    <property type="evidence" value="ECO:0007669"/>
    <property type="project" value="TreeGrafter"/>
</dbReference>
<dbReference type="PROSITE" id="PS50041">
    <property type="entry name" value="C_TYPE_LECTIN_2"/>
    <property type="match status" value="1"/>
</dbReference>
<dbReference type="GO" id="GO:0010001">
    <property type="term" value="P:glial cell differentiation"/>
    <property type="evidence" value="ECO:0007669"/>
    <property type="project" value="TreeGrafter"/>
</dbReference>
<evidence type="ECO:0000259" key="27">
    <source>
        <dbReference type="PROSITE" id="PS50041"/>
    </source>
</evidence>
<feature type="domain" description="EGF-like" evidence="26">
    <location>
        <begin position="3412"/>
        <end position="3448"/>
    </location>
</feature>
<evidence type="ECO:0000256" key="21">
    <source>
        <dbReference type="ARBA" id="ARBA00044266"/>
    </source>
</evidence>
<dbReference type="Gene3D" id="2.10.25.10">
    <property type="entry name" value="Laminin"/>
    <property type="match status" value="2"/>
</dbReference>
<dbReference type="SUPFAM" id="SSF57535">
    <property type="entry name" value="Complement control module/SCR domain"/>
    <property type="match status" value="1"/>
</dbReference>
<feature type="domain" description="Link" evidence="30">
    <location>
        <begin position="339"/>
        <end position="435"/>
    </location>
</feature>
<dbReference type="CDD" id="cd03588">
    <property type="entry name" value="CLECT_CSPGs"/>
    <property type="match status" value="1"/>
</dbReference>
<dbReference type="eggNOG" id="ENOG502QRBE">
    <property type="taxonomic scope" value="Eukaryota"/>
</dbReference>
<dbReference type="PROSITE" id="PS00615">
    <property type="entry name" value="C_TYPE_LECTIN_1"/>
    <property type="match status" value="1"/>
</dbReference>
<evidence type="ECO:0000256" key="9">
    <source>
        <dbReference type="ARBA" id="ARBA00022737"/>
    </source>
</evidence>
<dbReference type="Pfam" id="PF00193">
    <property type="entry name" value="Xlink"/>
    <property type="match status" value="2"/>
</dbReference>
<dbReference type="InterPro" id="IPR033987">
    <property type="entry name" value="CSPG_CTLD"/>
</dbReference>
<feature type="region of interest" description="Disordered" evidence="25">
    <location>
        <begin position="695"/>
        <end position="716"/>
    </location>
</feature>
<dbReference type="InterPro" id="IPR036179">
    <property type="entry name" value="Ig-like_dom_sf"/>
</dbReference>
<keyword evidence="14" id="KW-0966">Cell projection</keyword>
<accession>M7AVN1</accession>
<feature type="region of interest" description="Disordered" evidence="25">
    <location>
        <begin position="2310"/>
        <end position="2330"/>
    </location>
</feature>
<dbReference type="PANTHER" id="PTHR22804:SF6">
    <property type="entry name" value="VERSICAN CORE PROTEIN"/>
    <property type="match status" value="1"/>
</dbReference>
<gene>
    <name evidence="31" type="ORF">UY3_13356</name>
</gene>
<evidence type="ECO:0000256" key="23">
    <source>
        <dbReference type="PROSITE-ProRule" id="PRU00302"/>
    </source>
</evidence>
<feature type="region of interest" description="Disordered" evidence="25">
    <location>
        <begin position="3137"/>
        <end position="3182"/>
    </location>
</feature>
<reference evidence="32" key="1">
    <citation type="journal article" date="2013" name="Nat. Genet.">
        <title>The draft genomes of soft-shell turtle and green sea turtle yield insights into the development and evolution of the turtle-specific body plan.</title>
        <authorList>
            <person name="Wang Z."/>
            <person name="Pascual-Anaya J."/>
            <person name="Zadissa A."/>
            <person name="Li W."/>
            <person name="Niimura Y."/>
            <person name="Huang Z."/>
            <person name="Li C."/>
            <person name="White S."/>
            <person name="Xiong Z."/>
            <person name="Fang D."/>
            <person name="Wang B."/>
            <person name="Ming Y."/>
            <person name="Chen Y."/>
            <person name="Zheng Y."/>
            <person name="Kuraku S."/>
            <person name="Pignatelli M."/>
            <person name="Herrero J."/>
            <person name="Beal K."/>
            <person name="Nozawa M."/>
            <person name="Li Q."/>
            <person name="Wang J."/>
            <person name="Zhang H."/>
            <person name="Yu L."/>
            <person name="Shigenobu S."/>
            <person name="Wang J."/>
            <person name="Liu J."/>
            <person name="Flicek P."/>
            <person name="Searle S."/>
            <person name="Wang J."/>
            <person name="Kuratani S."/>
            <person name="Yin Y."/>
            <person name="Aken B."/>
            <person name="Zhang G."/>
            <person name="Irie N."/>
        </authorList>
    </citation>
    <scope>NUCLEOTIDE SEQUENCE [LARGE SCALE GENOMIC DNA]</scope>
</reference>
<feature type="region of interest" description="Disordered" evidence="25">
    <location>
        <begin position="2584"/>
        <end position="2609"/>
    </location>
</feature>
<dbReference type="InterPro" id="IPR013783">
    <property type="entry name" value="Ig-like_fold"/>
</dbReference>
<evidence type="ECO:0000256" key="5">
    <source>
        <dbReference type="ARBA" id="ARBA00022536"/>
    </source>
</evidence>
<evidence type="ECO:0000256" key="2">
    <source>
        <dbReference type="ARBA" id="ARBA00004593"/>
    </source>
</evidence>
<dbReference type="SMART" id="SM00181">
    <property type="entry name" value="EGF"/>
    <property type="match status" value="2"/>
</dbReference>
<feature type="disulfide bond" evidence="23">
    <location>
        <begin position="3610"/>
        <end position="3637"/>
    </location>
</feature>
<evidence type="ECO:0000256" key="20">
    <source>
        <dbReference type="ARBA" id="ARBA00044263"/>
    </source>
</evidence>
<evidence type="ECO:0000256" key="3">
    <source>
        <dbReference type="ARBA" id="ARBA00022525"/>
    </source>
</evidence>
<dbReference type="InterPro" id="IPR001881">
    <property type="entry name" value="EGF-like_Ca-bd_dom"/>
</dbReference>
<feature type="domain" description="Link" evidence="30">
    <location>
        <begin position="238"/>
        <end position="333"/>
    </location>
</feature>
<feature type="disulfide bond" evidence="24">
    <location>
        <begin position="382"/>
        <end position="403"/>
    </location>
</feature>
<dbReference type="FunFam" id="2.10.70.10:FF:000003">
    <property type="entry name" value="Versican core protein"/>
    <property type="match status" value="1"/>
</dbReference>
<dbReference type="PROSITE" id="PS50026">
    <property type="entry name" value="EGF_3"/>
    <property type="match status" value="2"/>
</dbReference>
<keyword evidence="32" id="KW-1185">Reference proteome</keyword>
<dbReference type="Proteomes" id="UP000031443">
    <property type="component" value="Unassembled WGS sequence"/>
</dbReference>
<evidence type="ECO:0000256" key="14">
    <source>
        <dbReference type="ARBA" id="ARBA00023273"/>
    </source>
</evidence>
<dbReference type="PROSITE" id="PS50923">
    <property type="entry name" value="SUSHI"/>
    <property type="match status" value="1"/>
</dbReference>
<evidence type="ECO:0000256" key="4">
    <source>
        <dbReference type="ARBA" id="ARBA00022530"/>
    </source>
</evidence>
<keyword evidence="8" id="KW-0430">Lectin</keyword>
<feature type="domain" description="Sushi" evidence="29">
    <location>
        <begin position="3579"/>
        <end position="3639"/>
    </location>
</feature>
<evidence type="ECO:0000256" key="13">
    <source>
        <dbReference type="ARBA" id="ARBA00023180"/>
    </source>
</evidence>
<dbReference type="Pfam" id="PF00059">
    <property type="entry name" value="Lectin_C"/>
    <property type="match status" value="1"/>
</dbReference>
<proteinExistence type="predicted"/>
<evidence type="ECO:0000259" key="30">
    <source>
        <dbReference type="PROSITE" id="PS50963"/>
    </source>
</evidence>
<dbReference type="PROSITE" id="PS50963">
    <property type="entry name" value="LINK_2"/>
    <property type="match status" value="2"/>
</dbReference>
<dbReference type="GO" id="GO:0005540">
    <property type="term" value="F:hyaluronic acid binding"/>
    <property type="evidence" value="ECO:0007669"/>
    <property type="project" value="UniProtKB-KW"/>
</dbReference>
<evidence type="ECO:0000256" key="17">
    <source>
        <dbReference type="ARBA" id="ARBA00043896"/>
    </source>
</evidence>
<evidence type="ECO:0000313" key="31">
    <source>
        <dbReference type="EMBL" id="EMP29546.1"/>
    </source>
</evidence>
<feature type="compositionally biased region" description="Basic and acidic residues" evidence="25">
    <location>
        <begin position="2950"/>
        <end position="2972"/>
    </location>
</feature>
<evidence type="ECO:0000256" key="6">
    <source>
        <dbReference type="ARBA" id="ARBA00022659"/>
    </source>
</evidence>
<feature type="region of interest" description="Disordered" evidence="25">
    <location>
        <begin position="2942"/>
        <end position="2981"/>
    </location>
</feature>
<evidence type="ECO:0000259" key="28">
    <source>
        <dbReference type="PROSITE" id="PS50835"/>
    </source>
</evidence>
<dbReference type="GO" id="GO:0045202">
    <property type="term" value="C:synapse"/>
    <property type="evidence" value="ECO:0007669"/>
    <property type="project" value="TreeGrafter"/>
</dbReference>
<dbReference type="FunFam" id="3.10.100.10:FF:000003">
    <property type="entry name" value="Versican core protein"/>
    <property type="match status" value="1"/>
</dbReference>
<dbReference type="GO" id="GO:0007155">
    <property type="term" value="P:cell adhesion"/>
    <property type="evidence" value="ECO:0007669"/>
    <property type="project" value="InterPro"/>
</dbReference>
<keyword evidence="9" id="KW-0677">Repeat</keyword>
<dbReference type="InterPro" id="IPR018097">
    <property type="entry name" value="EGF_Ca-bd_CS"/>
</dbReference>
<comment type="subcellular location">
    <subcellularLocation>
        <location evidence="1">Cell projection</location>
        <location evidence="1">Cilium</location>
        <location evidence="1">Photoreceptor outer segment</location>
    </subcellularLocation>
    <subcellularLocation>
        <location evidence="2">Secreted</location>
        <location evidence="2">Extracellular space</location>
        <location evidence="2">Extracellular matrix</location>
        <location evidence="2">Interphotoreceptor matrix</location>
    </subcellularLocation>
</comment>
<feature type="region of interest" description="Disordered" evidence="25">
    <location>
        <begin position="1030"/>
        <end position="1054"/>
    </location>
</feature>
<dbReference type="InterPro" id="IPR007110">
    <property type="entry name" value="Ig-like_dom"/>
</dbReference>
<dbReference type="Pfam" id="PF00008">
    <property type="entry name" value="EGF"/>
    <property type="match status" value="1"/>
</dbReference>
<feature type="domain" description="Ig-like" evidence="28">
    <location>
        <begin position="120"/>
        <end position="234"/>
    </location>
</feature>
<feature type="disulfide bond" evidence="23">
    <location>
        <begin position="3581"/>
        <end position="3624"/>
    </location>
</feature>
<dbReference type="SUPFAM" id="SSF48726">
    <property type="entry name" value="Immunoglobulin"/>
    <property type="match status" value="1"/>
</dbReference>
<dbReference type="InterPro" id="IPR035976">
    <property type="entry name" value="Sushi/SCR/CCP_sf"/>
</dbReference>
<dbReference type="CDD" id="cd05901">
    <property type="entry name" value="Ig_Versican"/>
    <property type="match status" value="1"/>
</dbReference>
<dbReference type="InterPro" id="IPR013106">
    <property type="entry name" value="Ig_V-set"/>
</dbReference>
<dbReference type="FunFam" id="3.10.100.10:FF:000011">
    <property type="entry name" value="Aggrecan core protein"/>
    <property type="match status" value="1"/>
</dbReference>
<dbReference type="Gene3D" id="2.60.40.10">
    <property type="entry name" value="Immunoglobulins"/>
    <property type="match status" value="1"/>
</dbReference>
<dbReference type="GO" id="GO:0033165">
    <property type="term" value="C:interphotoreceptor matrix"/>
    <property type="evidence" value="ECO:0007669"/>
    <property type="project" value="UniProtKB-SubCell"/>
</dbReference>
<keyword evidence="11" id="KW-0654">Proteoglycan</keyword>
<dbReference type="GO" id="GO:0005509">
    <property type="term" value="F:calcium ion binding"/>
    <property type="evidence" value="ECO:0007669"/>
    <property type="project" value="InterPro"/>
</dbReference>
<feature type="compositionally biased region" description="Basic and acidic residues" evidence="25">
    <location>
        <begin position="2005"/>
        <end position="2014"/>
    </location>
</feature>
<keyword evidence="16" id="KW-0393">Immunoglobulin domain</keyword>
<feature type="disulfide bond" evidence="22">
    <location>
        <begin position="3400"/>
        <end position="3409"/>
    </location>
</feature>
<dbReference type="Pfam" id="PF07686">
    <property type="entry name" value="V-set"/>
    <property type="match status" value="1"/>
</dbReference>
<dbReference type="InterPro" id="IPR000152">
    <property type="entry name" value="EGF-type_Asp/Asn_hydroxyl_site"/>
</dbReference>
<feature type="compositionally biased region" description="Acidic residues" evidence="25">
    <location>
        <begin position="3218"/>
        <end position="3231"/>
    </location>
</feature>
<keyword evidence="3" id="KW-0964">Secreted</keyword>
<dbReference type="InterPro" id="IPR000538">
    <property type="entry name" value="Link_dom"/>
</dbReference>
<evidence type="ECO:0000256" key="24">
    <source>
        <dbReference type="PROSITE-ProRule" id="PRU00323"/>
    </source>
</evidence>
<evidence type="ECO:0000256" key="10">
    <source>
        <dbReference type="ARBA" id="ARBA00022837"/>
    </source>
</evidence>
<organism evidence="31 32">
    <name type="scientific">Chelonia mydas</name>
    <name type="common">Green sea-turtle</name>
    <name type="synonym">Chelonia agassizi</name>
    <dbReference type="NCBI Taxonomy" id="8469"/>
    <lineage>
        <taxon>Eukaryota</taxon>
        <taxon>Metazoa</taxon>
        <taxon>Chordata</taxon>
        <taxon>Craniata</taxon>
        <taxon>Vertebrata</taxon>
        <taxon>Euteleostomi</taxon>
        <taxon>Archelosauria</taxon>
        <taxon>Testudinata</taxon>
        <taxon>Testudines</taxon>
        <taxon>Cryptodira</taxon>
        <taxon>Durocryptodira</taxon>
        <taxon>Americhelydia</taxon>
        <taxon>Chelonioidea</taxon>
        <taxon>Cheloniidae</taxon>
        <taxon>Chelonia</taxon>
    </lineage>
</organism>
<evidence type="ECO:0000256" key="18">
    <source>
        <dbReference type="ARBA" id="ARBA00044099"/>
    </source>
</evidence>
<evidence type="ECO:0000256" key="8">
    <source>
        <dbReference type="ARBA" id="ARBA00022734"/>
    </source>
</evidence>
<keyword evidence="12 22" id="KW-1015">Disulfide bond</keyword>
<evidence type="ECO:0000256" key="12">
    <source>
        <dbReference type="ARBA" id="ARBA00023157"/>
    </source>
</evidence>
<keyword evidence="13" id="KW-0325">Glycoprotein</keyword>
<sequence>MKRQTWSFPPDLRYFPRDREGQYNKYRQQCKDLTKTGRPEEERYDATKLVPSTSRNWCPPQNYLDWVHLDSLISWDEHDYNYTAKVKMLLNIKSVLWMCSTLVVTNALHKVKVEKSPPVKGSLSGRATLPCFFSTLPTLPPSYNNTSEFLRIKWSKVEQDKTGKDVKETTVLVAQNGNIKIGQGYKGRVSVPTHPEDIGDASLTMVKLRASDAGVYRCDVMFGIEDTQDVISLAVDGVVFHYRAATSRYTLDFQHAQQSCLDNGAVIANPDQLKAAYEDGFEQCDAGWLSDQTVRYPIRQPRVGCYGDKMGKEGVRTYGFRLPNETYDVYCYVDHLEGDVFHVTLPNKLTFEEAKKQCEKRDAVLATVGDLHAAWRSGFDQCDYGWLADGSVRYPVSVARIQCGGGLLGVRTLYRYENQTGFPYPHSKFDAYCFQRKQNISESASVELDIPMESGPANLLTELKIIPGKATLKPDISDSSITESVVTKTKISSLEKVILERIKEDTILTTKGGEKKQEEKMLKENIKLTTILPQIVTDGKVDTSESLEMTKADATPRLAVSTPIQEELEHAYSAAELSKKSDMSKIREEVYLSSIIPEHRADTSAIPTSLPVTDSWEDVETENTQTVESQTEQIEVGPIRTSANASAQTPVQEVAEIETSVTLTKEEMYLSAQPTKESMEAKTHKKLTTVVIPKDLHTDQHEPPTEEESGKASTYTVMPDHRTLASSRIPELEVITVSKTFLDGHTVTARASSTASESTPAVRITEEHILFDNEASAEGSREDLEDVQPTDALEISFGLPMSTSVLTVNQTEAEAITVSEGTTSPQGVVKGMQTDIYPFLKTEGSIILEKTREPELRTIDVTAPSITRVIPDADKDKTEPKGHVASEKFTLAPQVSSTPLSTDKDQENVTEDLLHYVKTYGALRTGDGISGMEFSTASPGQLYIVEHTKHSETAISTEKDKTKISVEPTEPKTDEELTAISADIDRGKDITSVYSTRRAIEMEVITVSKMSLDESNATIKPFLPSVPASKATKLPTARPPVMEVSDREQPTEGFTEHEDVVSRYHDTVRTFSPAPEMKPEEATEKALFTEALTFTDKEGTKYAVTEGGQISTGIIIKEESSAMTSTTVKSYEEKVEPNGGTGGQEVVWTEEGSTIEQGQDLGISRAITTIHPHVETQDTEGTVFQKEHSTKDEVMVQMVTATESTASISKMDVTSTQVHMETDDQEVVSKSESAQTTITERQDVIQITEETVEGKPYGITIEQLVTTTDSTATTSKVPVTFVQIYEQKTTLEPELGHTAITERQDVDIITEGSAYDEIRTTTEAFVPDIKIRDYGKVLASGETTTGTIQLLLSPKVDGVTDHKVNTTEVMRVSPTTETQVDEGGVPRIKQENETEDSSVVSWESELPSHTVPTGPSAPEGITHQIEKSTFVEKVENFTAHSLEGSGILKEPKGIEPIIFSTIGTDKTTVLSAADKIQPTSTTKSFVTKKPPRIIDREDEEETSIDMVIIGESTSPSKTTTDDGLTGKTVEPEIDKEYFTSSSATAVARPTRPPKVEKTTEVLEPQEVSPSISDLETDMEDKSDIRFIVIAIIGNNTDLFDYEIHSHTTDEPPIDADSPQAEPCTSVPDQESSEYPAGIFMESLFPVFEFEEDEDCENTTDVTTPPALQFINGKQQVTSAPKDTKAEEARSDQIESVTHSKNVKFSQINKTNTIISENEASGTMQPDVSREIIGAFEVTQQPTADVAMLEPVLSSESEVATTNKSEVPSIYGQPSSETLETLKHHGIEFQQSSTKDPKTLPLITIESSGDAAIDPEFPGPVFSEMVKMTIKEHAEKSSAATSAPSPVSDTATVDIGLKDHMPEKETSILRDDYKSTIKPDRLPPLETLVETTTRSHIVKSVASPTSFIIPEGSGDVEEEDVAKTSAMVTETVVTEKISVEETFLGSGKLLTTEITATVSGATISLHKETSTTSSVFDQSSEETATTTSVFGLVTEKGVSSATGTEMKMKEDEKEAQSTASSTKKHSSTVEIGKLVFSDGQESSSNRIGIVGQESTTLSKTIPMTDSTWPESKVFTAAPFSTEKSLFIDEGSGEEPTYTKKTIGDIISGGVTRRVVSTDPPFIDLGSGERDVIDSTAIISVLLGSVTGGIETQTKKQERDVYSTDTSSVEYTTTVEATKSVLNTESDDSTKEAGIGRQVSKDIFSTGKPGEQKHETEAYYLITTLPSQEKSFTQSRKEMTTHIATEEQTKYLENFGVTSSVESVVKITSPDTIVTRAVSSIKTVIESTESESGRDSSPTISAENIILMEAGSGEESRDESGTMVPVPDGSTEKVLGTNFPLIDQGSGEVDSVIESFTKTTASPHSAVRRPETQATEDEREIISTASVGYSFAVESANLVMSTKSEVSTVRTGITRKVITEVEIEEQMPTESITRTFATNLPLEEDIRSDQNISVETSQKVVEPSGITTKYPVIKKDIYGSLLIPKGDEPTNKEISSDTLFSGQGSGDEFISVPSAVPLNSVTIKEMTSTLSPEAFHPESVGPRLSTDKAQEFESGQTESNKDSSEELRLFSSITKAVSETTEKMATSTSALAEESSRNFSTKEGTTKETSHSFLITEDSHKQETFQWVEENETYGAPAATDRVVTQEETSQLMTNENITAASVFFNGTPHLETEEALATSTPKMPPTPLYESSGEGSGWVDIVGSLHPDASTTHLRELEITVAPHTHEENSSEELNTETVLNGSQTVSVLFSTHTEEKEILPSPTSVQPKTFTDESLINDTRIENKIFPKLDDFRNVTGNVSAFNEITLIEVRLGIISDETTIIDVDHSKPTHEDILSVQTTPDTETHSTYGNNDSINVEEVKEYDLTSNLSTAEEKSYGSGDNLSITISSKSINSESVTAENRPRSDDMDFGSGDVMQFTTETPITGEFSELDILLPTISSMASPSVPPRVSEEAKESPFETKHVAPENKTEGLPESSTLSDNQAIADQSEIVSTSGYSGMGQEEPDEEKPLFPSFRPDLPTETEQAFTANMSDVSIVTPRLISQNLTESPNISEVKDHTVYTETKTISTESEETDPAKPFPVTQMPKSPVTIHLVNEVSEYPEVIIPNTLSSTDSDRSNQTSGQIFKEVSSDVAATYKPPTKVLSAKTESPLDSSPEPESESTSVESTPDFSGQITDRTKEKETSIIELVTEELATISEDSLSKYVIPTAFIHSGETVDTDIPEISAEDEISPEKVKDPNQVDESSTEGALPRLYTTPASVPHESIAGGVFKPGQATVTMLSSSSPSLDISLETQTNVVGQKESTTISSDIATKITAPENVPEYNKQTTISTEDLNTTELVTSSFFLLDVTNGSDFLIGNSGDSVEGTAVHIPGQDPCKSNPCLHGGTCYPRGSYYICTCMPGFSGEQCELDVDECQSNPCRNGATCIDGLNLFTCLCLPSYVGALCEQDTETCDYGWHKFQGQCYKYFAHRRTWDTAERECRLQGAHLTSILSHEEQIFVNRVGHDYQWIGLNDKMFEHDFRWTDGSTLQYENWRPNQPDSFFSVGEDCVVIIWHENGQWNDVPCNYHLTYTCKKGTVACGQPPVVENAKTFGKMKPRYEINSLIRYHCKDGFIQRHIPTIRCQGNGRWDMPKITCMNPSTFQRTYSKKYYYKHPSPGKGTFLNSSKHYHRWIRTWQDSRR</sequence>
<evidence type="ECO:0000256" key="11">
    <source>
        <dbReference type="ARBA" id="ARBA00022974"/>
    </source>
</evidence>
<feature type="region of interest" description="Disordered" evidence="25">
    <location>
        <begin position="3053"/>
        <end position="3085"/>
    </location>
</feature>
<feature type="domain" description="C-type lectin" evidence="27">
    <location>
        <begin position="3461"/>
        <end position="3575"/>
    </location>
</feature>
<feature type="compositionally biased region" description="Basic and acidic residues" evidence="25">
    <location>
        <begin position="1044"/>
        <end position="1054"/>
    </location>
</feature>
<dbReference type="PANTHER" id="PTHR22804">
    <property type="entry name" value="AGGRECAN/VERSICAN PROTEOGLYCAN"/>
    <property type="match status" value="1"/>
</dbReference>
<dbReference type="CDD" id="cd03517">
    <property type="entry name" value="Link_domain_CSPGs_modules_1_3"/>
    <property type="match status" value="1"/>
</dbReference>
<keyword evidence="7" id="KW-0732">Signal</keyword>
<feature type="compositionally biased region" description="Low complexity" evidence="25">
    <location>
        <begin position="3148"/>
        <end position="3169"/>
    </location>
</feature>
<dbReference type="GO" id="GO:0030246">
    <property type="term" value="F:carbohydrate binding"/>
    <property type="evidence" value="ECO:0007669"/>
    <property type="project" value="UniProtKB-KW"/>
</dbReference>
<dbReference type="SMART" id="SM00406">
    <property type="entry name" value="IGv"/>
    <property type="match status" value="1"/>
</dbReference>
<dbReference type="InterPro" id="IPR001304">
    <property type="entry name" value="C-type_lectin-like"/>
</dbReference>
<dbReference type="CDD" id="cd03520">
    <property type="entry name" value="Link_domain_CSPGs_modules_2_4"/>
    <property type="match status" value="1"/>
</dbReference>
<keyword evidence="4" id="KW-0272">Extracellular matrix</keyword>
<name>M7AVN1_CHEMY</name>
<keyword evidence="10" id="KW-0106">Calcium</keyword>
<dbReference type="GO" id="GO:0002052">
    <property type="term" value="P:positive regulation of neuroblast proliferation"/>
    <property type="evidence" value="ECO:0007669"/>
    <property type="project" value="TreeGrafter"/>
</dbReference>
<dbReference type="SMART" id="SM00409">
    <property type="entry name" value="IG"/>
    <property type="match status" value="1"/>
</dbReference>
<feature type="disulfide bond" evidence="24">
    <location>
        <begin position="284"/>
        <end position="305"/>
    </location>
</feature>
<dbReference type="GO" id="GO:0001750">
    <property type="term" value="C:photoreceptor outer segment"/>
    <property type="evidence" value="ECO:0007669"/>
    <property type="project" value="UniProtKB-SubCell"/>
</dbReference>
<dbReference type="SMART" id="SM00445">
    <property type="entry name" value="LINK"/>
    <property type="match status" value="2"/>
</dbReference>
<dbReference type="InterPro" id="IPR000436">
    <property type="entry name" value="Sushi_SCR_CCP_dom"/>
</dbReference>
<dbReference type="CDD" id="cd00054">
    <property type="entry name" value="EGF_CA"/>
    <property type="match status" value="2"/>
</dbReference>
<feature type="region of interest" description="Disordered" evidence="25">
    <location>
        <begin position="1607"/>
        <end position="1631"/>
    </location>
</feature>
<dbReference type="InterPro" id="IPR003599">
    <property type="entry name" value="Ig_sub"/>
</dbReference>
<evidence type="ECO:0000259" key="26">
    <source>
        <dbReference type="PROSITE" id="PS50026"/>
    </source>
</evidence>
<dbReference type="STRING" id="8469.M7AVN1"/>
<dbReference type="PROSITE" id="PS00010">
    <property type="entry name" value="ASX_HYDROXYL"/>
    <property type="match status" value="1"/>
</dbReference>
<dbReference type="SMART" id="SM00179">
    <property type="entry name" value="EGF_CA"/>
    <property type="match status" value="2"/>
</dbReference>
<dbReference type="CDD" id="cd00033">
    <property type="entry name" value="CCP"/>
    <property type="match status" value="1"/>
</dbReference>
<dbReference type="PROSITE" id="PS50835">
    <property type="entry name" value="IG_LIKE"/>
    <property type="match status" value="1"/>
</dbReference>
<dbReference type="Gene3D" id="3.10.100.10">
    <property type="entry name" value="Mannose-Binding Protein A, subunit A"/>
    <property type="match status" value="3"/>
</dbReference>
<feature type="region of interest" description="Disordered" evidence="25">
    <location>
        <begin position="1543"/>
        <end position="1575"/>
    </location>
</feature>
<dbReference type="InterPro" id="IPR050691">
    <property type="entry name" value="Hyaluronan_bind_Proteoglycan"/>
</dbReference>
<dbReference type="GO" id="GO:0007417">
    <property type="term" value="P:central nervous system development"/>
    <property type="evidence" value="ECO:0007669"/>
    <property type="project" value="TreeGrafter"/>
</dbReference>
<feature type="domain" description="EGF-like" evidence="26">
    <location>
        <begin position="3374"/>
        <end position="3410"/>
    </location>
</feature>
<keyword evidence="15" id="KW-0373">Hyaluronic acid</keyword>
<dbReference type="InterPro" id="IPR016186">
    <property type="entry name" value="C-type_lectin-like/link_sf"/>
</dbReference>
<dbReference type="PROSITE" id="PS01186">
    <property type="entry name" value="EGF_2"/>
    <property type="match status" value="1"/>
</dbReference>
<keyword evidence="6 23" id="KW-0768">Sushi</keyword>
<dbReference type="FunFam" id="2.60.40.10:FF:000361">
    <property type="entry name" value="versican core protein-like"/>
    <property type="match status" value="1"/>
</dbReference>
<dbReference type="SUPFAM" id="SSF56436">
    <property type="entry name" value="C-type lectin-like"/>
    <property type="match status" value="3"/>
</dbReference>
<feature type="region of interest" description="Disordered" evidence="25">
    <location>
        <begin position="3218"/>
        <end position="3250"/>
    </location>
</feature>
<dbReference type="SUPFAM" id="SSF57196">
    <property type="entry name" value="EGF/Laminin"/>
    <property type="match status" value="1"/>
</dbReference>
<dbReference type="GO" id="GO:0072534">
    <property type="term" value="C:perineuronal net"/>
    <property type="evidence" value="ECO:0007669"/>
    <property type="project" value="TreeGrafter"/>
</dbReference>
<dbReference type="PROSITE" id="PS00022">
    <property type="entry name" value="EGF_1"/>
    <property type="match status" value="2"/>
</dbReference>
<dbReference type="FunFam" id="3.10.100.10:FF:000002">
    <property type="entry name" value="Hyaluronan proteoglycan link protein 1"/>
    <property type="match status" value="1"/>
</dbReference>
<dbReference type="Pfam" id="PF00084">
    <property type="entry name" value="Sushi"/>
    <property type="match status" value="1"/>
</dbReference>
<feature type="region of interest" description="Disordered" evidence="25">
    <location>
        <begin position="953"/>
        <end position="972"/>
    </location>
</feature>
<comment type="function">
    <text evidence="17">May play a role in intercellular signaling and in connecting cells with the extracellular matrix. May take part in the regulation of cell motility, growth and differentiation. Binds hyaluronic acid.</text>
</comment>
<evidence type="ECO:0000256" key="16">
    <source>
        <dbReference type="ARBA" id="ARBA00023319"/>
    </source>
</evidence>
<evidence type="ECO:0000256" key="19">
    <source>
        <dbReference type="ARBA" id="ARBA00044230"/>
    </source>
</evidence>
<dbReference type="InterPro" id="IPR000742">
    <property type="entry name" value="EGF"/>
</dbReference>
<evidence type="ECO:0000313" key="32">
    <source>
        <dbReference type="Proteomes" id="UP000031443"/>
    </source>
</evidence>
<dbReference type="GO" id="GO:0001501">
    <property type="term" value="P:skeletal system development"/>
    <property type="evidence" value="ECO:0007669"/>
    <property type="project" value="TreeGrafter"/>
</dbReference>
<evidence type="ECO:0000256" key="1">
    <source>
        <dbReference type="ARBA" id="ARBA00004504"/>
    </source>
</evidence>
<dbReference type="SMART" id="SM00034">
    <property type="entry name" value="CLECT"/>
    <property type="match status" value="1"/>
</dbReference>
<dbReference type="InterPro" id="IPR018378">
    <property type="entry name" value="C-type_lectin_CS"/>
</dbReference>
<feature type="compositionally biased region" description="Basic and acidic residues" evidence="25">
    <location>
        <begin position="695"/>
        <end position="710"/>
    </location>
</feature>
<evidence type="ECO:0000259" key="29">
    <source>
        <dbReference type="PROSITE" id="PS50923"/>
    </source>
</evidence>